<sequence length="54" mass="6359">MRLWSLQTFHVCGLQNSTNFAVQENPWFSFNVRTVSSDSLQKIIFFATHSLMHR</sequence>
<reference evidence="1" key="1">
    <citation type="submission" date="2022-12" db="EMBL/GenBank/DDBJ databases">
        <title>Reclassification of two methanogenic archaea species isolated from the Kolyma lowland permafrost.</title>
        <authorList>
            <person name="Trubitsyn V.E."/>
            <person name="Rivkina E.M."/>
            <person name="Shcherbakova V.A."/>
        </authorList>
    </citation>
    <scope>NUCLEOTIDE SEQUENCE</scope>
    <source>
        <strain evidence="1">M2</strain>
        <strain evidence="2">MK4</strain>
    </source>
</reference>
<dbReference type="EMBL" id="JAPVER010000018">
    <property type="protein sequence ID" value="MCZ3364374.1"/>
    <property type="molecule type" value="Genomic_DNA"/>
</dbReference>
<dbReference type="RefSeq" id="WP_157197570.1">
    <property type="nucleotide sequence ID" value="NZ_JAPVER010000018.1"/>
</dbReference>
<evidence type="ECO:0000313" key="3">
    <source>
        <dbReference type="Proteomes" id="UP001068021"/>
    </source>
</evidence>
<comment type="caution">
    <text evidence="1">The sequence shown here is derived from an EMBL/GenBank/DDBJ whole genome shotgun (WGS) entry which is preliminary data.</text>
</comment>
<dbReference type="EMBL" id="JAPVES010000030">
    <property type="protein sequence ID" value="MCZ3372124.1"/>
    <property type="molecule type" value="Genomic_DNA"/>
</dbReference>
<organism evidence="1 3">
    <name type="scientific">Methanobacterium veterum</name>
    <dbReference type="NCBI Taxonomy" id="408577"/>
    <lineage>
        <taxon>Archaea</taxon>
        <taxon>Methanobacteriati</taxon>
        <taxon>Methanobacteriota</taxon>
        <taxon>Methanomada group</taxon>
        <taxon>Methanobacteria</taxon>
        <taxon>Methanobacteriales</taxon>
        <taxon>Methanobacteriaceae</taxon>
        <taxon>Methanobacterium</taxon>
    </lineage>
</organism>
<protein>
    <submittedName>
        <fullName evidence="1">Uncharacterized protein</fullName>
    </submittedName>
</protein>
<evidence type="ECO:0000313" key="1">
    <source>
        <dbReference type="EMBL" id="MCZ3364374.1"/>
    </source>
</evidence>
<gene>
    <name evidence="2" type="ORF">O3H35_05720</name>
    <name evidence="1" type="ORF">O3H54_00625</name>
</gene>
<keyword evidence="3" id="KW-1185">Reference proteome</keyword>
<proteinExistence type="predicted"/>
<dbReference type="Proteomes" id="UP001068021">
    <property type="component" value="Unassembled WGS sequence"/>
</dbReference>
<accession>A0A9E4ZW57</accession>
<name>A0A9E4ZW57_9EURY</name>
<dbReference type="AlphaFoldDB" id="A0A9E4ZW57"/>
<evidence type="ECO:0000313" key="2">
    <source>
        <dbReference type="EMBL" id="MCZ3372124.1"/>
    </source>
</evidence>
<dbReference type="Proteomes" id="UP001074446">
    <property type="component" value="Unassembled WGS sequence"/>
</dbReference>